<comment type="caution">
    <text evidence="2">The sequence shown here is derived from an EMBL/GenBank/DDBJ whole genome shotgun (WGS) entry which is preliminary data.</text>
</comment>
<dbReference type="InterPro" id="IPR013784">
    <property type="entry name" value="Carb-bd-like_fold"/>
</dbReference>
<feature type="region of interest" description="Disordered" evidence="1">
    <location>
        <begin position="1082"/>
        <end position="1156"/>
    </location>
</feature>
<evidence type="ECO:0008006" key="4">
    <source>
        <dbReference type="Google" id="ProtNLM"/>
    </source>
</evidence>
<feature type="compositionally biased region" description="Acidic residues" evidence="1">
    <location>
        <begin position="1132"/>
        <end position="1144"/>
    </location>
</feature>
<sequence>MTVDGYPNLTDTTVENGSYEIDGVPYDEQRLVVTDDKYEEWGTNVAVSTTNSPVREDVMLVRKTGTLTGTIAGESGPMGGKALPGVTVTLRHDNETDRELMEATAGEYDWRVATNQNGESVIVTETDADGQYAVEVPTGDVTATGTQDGFEPGEVEATVPNDGTVTQNIDLDPILTTVNGTVTNTEGEPIAGAAVSVDADTDIWPGIGQDDLTTETDGEGSYEIPGVPSTTLGGQRDVVAAADTFQTETVSRPIPQDGLTQNFGLTHVDNSITGRVTDRHGNGLYNVSVRIEGDVGRSDTTGPDGRYHLPDVPFGTHTVVAEHADYETRGHSVEVGRTGEPATKQDFDLPRSTNVRLSVDDVWTDLGQATETVTVQYTFDEEVEDEVNVAVEGPSSTIDNRTVTVGHEPDSPYTETFQLPARSEINDGDYTAEVSALDQNASSSFAVSNVFESGAVEFSQDRYQSPAGDFVVVDVTMDDTLDEAYLLVGGDREAGERSLQNHLDVLHVTGDASFVINTRLVGTDAPSEDVYIPISDGEVTSYAHSIGAANDPDDEGVDPEGTFSDVTFQNHRGTEVADTLAEFRDEVGLTARGSPLQAGRYRLVAGATGTVMLRDDDIPDFRHPVDRSNLVLTQPELGEVNTYVLPPGPADRLDRFDEESGPIQLGDIGALRAAATETDTIARGDRILIEVRGSGTFGALLEGDTDHPAINDNAGSGEDAPGNIDSEQFATLLERHEGVHAELTHRALGAPNNPGSTLQFSNVASSDLYILPDDSAFQWESGDAVGDDPIVGGLYFVIDTRGSDPFDHQPRDGDELAFEMAYESPEGERYQFEDYSLADGEQPAPFDPAVDESDGLEHYPYFGDDDTTVRTNDSFVFEDPYVEYRQTGLDRELMVPSSQNGVIAGNTNIAPNSDVTVQLIASNRPEPTTITVEDITIDEDGGFEVVHDFSELEPGERVEVEFYTPERLVGNRLLDKRGAIVVNDLDDPAYFDVSNLTAETTVAQGERLDSIAGEITNTGEIADRQMVEFAIDNKTVAKTSTTLDSTESTTLDLSNQFVTLPPGQYEYALRTDNDEEMGQLTVTETDDENITTVDRDNGSAQMASESPENSTTSDSVSNTEDSSDAGENNSNDGEDGPNGEDDQSDPTPAPFGIGTREVFGGSVLVGAVHLLGHWV</sequence>
<evidence type="ECO:0000256" key="1">
    <source>
        <dbReference type="SAM" id="MobiDB-lite"/>
    </source>
</evidence>
<proteinExistence type="predicted"/>
<protein>
    <recommendedName>
        <fullName evidence="4">Carboxypeptidase regulatory-like domain-containing protein</fullName>
    </recommendedName>
</protein>
<dbReference type="SUPFAM" id="SSF49452">
    <property type="entry name" value="Starch-binding domain-like"/>
    <property type="match status" value="2"/>
</dbReference>
<dbReference type="Gene3D" id="2.60.40.1120">
    <property type="entry name" value="Carboxypeptidase-like, regulatory domain"/>
    <property type="match status" value="3"/>
</dbReference>
<dbReference type="Pfam" id="PF13620">
    <property type="entry name" value="CarboxypepD_reg"/>
    <property type="match status" value="2"/>
</dbReference>
<accession>M0D8W6</accession>
<dbReference type="Proteomes" id="UP000011572">
    <property type="component" value="Unassembled WGS sequence"/>
</dbReference>
<gene>
    <name evidence="2" type="ORF">C473_10438</name>
</gene>
<dbReference type="InterPro" id="IPR008969">
    <property type="entry name" value="CarboxyPept-like_regulatory"/>
</dbReference>
<dbReference type="SUPFAM" id="SSF49464">
    <property type="entry name" value="Carboxypeptidase regulatory domain-like"/>
    <property type="match status" value="1"/>
</dbReference>
<evidence type="ECO:0000313" key="2">
    <source>
        <dbReference type="EMBL" id="ELZ31916.1"/>
    </source>
</evidence>
<dbReference type="AlphaFoldDB" id="M0D8W6"/>
<dbReference type="GO" id="GO:0030246">
    <property type="term" value="F:carbohydrate binding"/>
    <property type="evidence" value="ECO:0007669"/>
    <property type="project" value="InterPro"/>
</dbReference>
<name>M0D8W6_9EURY</name>
<dbReference type="PATRIC" id="fig|1227486.3.peg.2015"/>
<dbReference type="EMBL" id="AOIW01000054">
    <property type="protein sequence ID" value="ELZ31916.1"/>
    <property type="molecule type" value="Genomic_DNA"/>
</dbReference>
<organism evidence="2 3">
    <name type="scientific">Halorubrum distributum JCM 10247</name>
    <dbReference type="NCBI Taxonomy" id="1227486"/>
    <lineage>
        <taxon>Archaea</taxon>
        <taxon>Methanobacteriati</taxon>
        <taxon>Methanobacteriota</taxon>
        <taxon>Stenosarchaea group</taxon>
        <taxon>Halobacteria</taxon>
        <taxon>Halobacteriales</taxon>
        <taxon>Haloferacaceae</taxon>
        <taxon>Halorubrum</taxon>
        <taxon>Halorubrum distributum group</taxon>
    </lineage>
</organism>
<feature type="compositionally biased region" description="Polar residues" evidence="1">
    <location>
        <begin position="1098"/>
        <end position="1120"/>
    </location>
</feature>
<dbReference type="NCBIfam" id="NF045517">
    <property type="entry name" value="halo_surf_dom"/>
    <property type="match status" value="1"/>
</dbReference>
<reference evidence="2 3" key="1">
    <citation type="journal article" date="2014" name="PLoS Genet.">
        <title>Phylogenetically driven sequencing of extremely halophilic archaea reveals strategies for static and dynamic osmo-response.</title>
        <authorList>
            <person name="Becker E.A."/>
            <person name="Seitzer P.M."/>
            <person name="Tritt A."/>
            <person name="Larsen D."/>
            <person name="Krusor M."/>
            <person name="Yao A.I."/>
            <person name="Wu D."/>
            <person name="Madern D."/>
            <person name="Eisen J.A."/>
            <person name="Darling A.E."/>
            <person name="Facciotti M.T."/>
        </authorList>
    </citation>
    <scope>NUCLEOTIDE SEQUENCE [LARGE SCALE GENOMIC DNA]</scope>
    <source>
        <strain evidence="2 3">JCM 10247</strain>
    </source>
</reference>
<evidence type="ECO:0000313" key="3">
    <source>
        <dbReference type="Proteomes" id="UP000011572"/>
    </source>
</evidence>